<evidence type="ECO:0000313" key="9">
    <source>
        <dbReference type="Proteomes" id="UP000050836"/>
    </source>
</evidence>
<dbReference type="RefSeq" id="WP_057505563.1">
    <property type="nucleotide sequence ID" value="NZ_LLXS01000005.1"/>
</dbReference>
<evidence type="ECO:0000256" key="2">
    <source>
        <dbReference type="ARBA" id="ARBA00023136"/>
    </source>
</evidence>
<evidence type="ECO:0000256" key="5">
    <source>
        <dbReference type="SAM" id="SignalP"/>
    </source>
</evidence>
<proteinExistence type="inferred from homology"/>
<dbReference type="InterPro" id="IPR037066">
    <property type="entry name" value="Plug_dom_sf"/>
</dbReference>
<reference evidence="8 9" key="1">
    <citation type="submission" date="2015-10" db="EMBL/GenBank/DDBJ databases">
        <title>Genome sequencing and analysis of members of genus Stenotrophomonas.</title>
        <authorList>
            <person name="Patil P.P."/>
            <person name="Midha S."/>
            <person name="Patil P.B."/>
        </authorList>
    </citation>
    <scope>NUCLEOTIDE SEQUENCE [LARGE SCALE GENOMIC DNA]</scope>
    <source>
        <strain evidence="8 9">JCM 9942</strain>
    </source>
</reference>
<keyword evidence="2 4" id="KW-0472">Membrane</keyword>
<keyword evidence="3" id="KW-0998">Cell outer membrane</keyword>
<dbReference type="InterPro" id="IPR036942">
    <property type="entry name" value="Beta-barrel_TonB_sf"/>
</dbReference>
<gene>
    <name evidence="8" type="ORF">ARC78_03340</name>
</gene>
<evidence type="ECO:0000256" key="1">
    <source>
        <dbReference type="ARBA" id="ARBA00004442"/>
    </source>
</evidence>
<comment type="similarity">
    <text evidence="4">Belongs to the TonB-dependent receptor family.</text>
</comment>
<comment type="subcellular location">
    <subcellularLocation>
        <location evidence="1 4">Cell outer membrane</location>
    </subcellularLocation>
</comment>
<feature type="chain" id="PRO_5006391447" evidence="5">
    <location>
        <begin position="22"/>
        <end position="739"/>
    </location>
</feature>
<feature type="non-terminal residue" evidence="8">
    <location>
        <position position="739"/>
    </location>
</feature>
<dbReference type="SUPFAM" id="SSF56935">
    <property type="entry name" value="Porins"/>
    <property type="match status" value="1"/>
</dbReference>
<evidence type="ECO:0000256" key="3">
    <source>
        <dbReference type="ARBA" id="ARBA00023237"/>
    </source>
</evidence>
<evidence type="ECO:0000259" key="6">
    <source>
        <dbReference type="Pfam" id="PF00593"/>
    </source>
</evidence>
<dbReference type="NCBIfam" id="TIGR01782">
    <property type="entry name" value="TonB-Xanth-Caul"/>
    <property type="match status" value="1"/>
</dbReference>
<dbReference type="Pfam" id="PF07715">
    <property type="entry name" value="Plug"/>
    <property type="match status" value="1"/>
</dbReference>
<dbReference type="InterPro" id="IPR010104">
    <property type="entry name" value="TonB_rcpt_bac"/>
</dbReference>
<keyword evidence="4" id="KW-0798">TonB box</keyword>
<keyword evidence="5" id="KW-0732">Signal</keyword>
<name>A0A0R0AVZ0_9GAMM</name>
<feature type="domain" description="TonB-dependent receptor-like beta-barrel" evidence="6">
    <location>
        <begin position="416"/>
        <end position="722"/>
    </location>
</feature>
<feature type="domain" description="TonB-dependent receptor plug" evidence="7">
    <location>
        <begin position="50"/>
        <end position="168"/>
    </location>
</feature>
<accession>A0A0R0AVZ0</accession>
<dbReference type="GO" id="GO:0009279">
    <property type="term" value="C:cell outer membrane"/>
    <property type="evidence" value="ECO:0007669"/>
    <property type="project" value="UniProtKB-SubCell"/>
</dbReference>
<dbReference type="PANTHER" id="PTHR40980">
    <property type="entry name" value="PLUG DOMAIN-CONTAINING PROTEIN"/>
    <property type="match status" value="1"/>
</dbReference>
<keyword evidence="8" id="KW-0675">Receptor</keyword>
<dbReference type="EMBL" id="LLXS01000005">
    <property type="protein sequence ID" value="KRG44856.1"/>
    <property type="molecule type" value="Genomic_DNA"/>
</dbReference>
<evidence type="ECO:0000259" key="7">
    <source>
        <dbReference type="Pfam" id="PF07715"/>
    </source>
</evidence>
<evidence type="ECO:0000313" key="8">
    <source>
        <dbReference type="EMBL" id="KRG44856.1"/>
    </source>
</evidence>
<comment type="caution">
    <text evidence="8">The sequence shown here is derived from an EMBL/GenBank/DDBJ whole genome shotgun (WGS) entry which is preliminary data.</text>
</comment>
<dbReference type="InterPro" id="IPR012910">
    <property type="entry name" value="Plug_dom"/>
</dbReference>
<dbReference type="AlphaFoldDB" id="A0A0R0AVZ0"/>
<organism evidence="8 9">
    <name type="scientific">Stenotrophomonas pictorum JCM 9942</name>
    <dbReference type="NCBI Taxonomy" id="1236960"/>
    <lineage>
        <taxon>Bacteria</taxon>
        <taxon>Pseudomonadati</taxon>
        <taxon>Pseudomonadota</taxon>
        <taxon>Gammaproteobacteria</taxon>
        <taxon>Lysobacterales</taxon>
        <taxon>Lysobacteraceae</taxon>
        <taxon>Stenotrophomonas</taxon>
    </lineage>
</organism>
<feature type="signal peptide" evidence="5">
    <location>
        <begin position="1"/>
        <end position="21"/>
    </location>
</feature>
<dbReference type="PANTHER" id="PTHR40980:SF3">
    <property type="entry name" value="TONB-DEPENDENT RECEPTOR-LIKE BETA-BARREL DOMAIN-CONTAINING PROTEIN"/>
    <property type="match status" value="1"/>
</dbReference>
<dbReference type="Gene3D" id="2.170.130.10">
    <property type="entry name" value="TonB-dependent receptor, plug domain"/>
    <property type="match status" value="1"/>
</dbReference>
<dbReference type="Gene3D" id="2.40.170.20">
    <property type="entry name" value="TonB-dependent receptor, beta-barrel domain"/>
    <property type="match status" value="1"/>
</dbReference>
<dbReference type="Proteomes" id="UP000050836">
    <property type="component" value="Unassembled WGS sequence"/>
</dbReference>
<protein>
    <submittedName>
        <fullName evidence="8">TonB-dependent receptor</fullName>
    </submittedName>
</protein>
<dbReference type="InterPro" id="IPR000531">
    <property type="entry name" value="Beta-barrel_TonB"/>
</dbReference>
<keyword evidence="9" id="KW-1185">Reference proteome</keyword>
<dbReference type="Pfam" id="PF00593">
    <property type="entry name" value="TonB_dep_Rec_b-barrel"/>
    <property type="match status" value="1"/>
</dbReference>
<sequence>MHRRTLLSAAIVSCLAFSAHAQDANQTATDLDTVTVTGIRGSMEKSLDTKREANSRVEVVTAEDVGKLPAHNVADTLQRLPGVNISSSSADEGGFDEADRVSLRGTSPSLTQTLINGHSVGSADWFVLSQGSNVGRSVSYTLLPSELVRSVEVNKSSQAKLQDGGTTGTVNIITRKPLEFANQFTAEASVGMVRSDQAKSNDPQLAGLFNYKNEDSTFGVMVQAFSQKRELRREAQEIPAGFAQIGANSAAAQSNPDLAGVYVPALLGSTLFEQTRERKGGLIGLQFKPADNLTLGLEAFSSKMDANNYNRNFMLWGSSFANSQAPDAGYIVKDGVLTNATYTGRPGTDYAVYDMIYREATAKSNYITLDADWQINDNLSAKFQAGNTKGTGSTPRQFIAEVTLANGGGASWTTHGNSAPVDWSVGGDISPAGVTSFGTWGNQEVTAEDQEKWFTADFSRYFNDGGTLSSIEFGARYADHKREALSPEGASPGDIWSALKDGATANYPGGFAGGIGGNFPRNLWYFTPGALKDAILANSTWLSNDDGPTGRHNYGGEWKVAEKNFAGYVQAKFAGDRWSGNVGLRYVNIDQDINTYQAVTDAANADVSSLFGQWKALAYNNKHDRILPSANLKFDMADDLVFRFAASQTQTLPDFSALGASSWGSDLSRTGGGGNPKLNPVLSTNFDANLEWYFMPRGLLSVGAYSMNLKDYVAFGTETQMLFSELTNQLEAYGNPPAK</sequence>
<evidence type="ECO:0000256" key="4">
    <source>
        <dbReference type="RuleBase" id="RU003357"/>
    </source>
</evidence>